<dbReference type="RefSeq" id="XP_046593919.1">
    <property type="nucleotide sequence ID" value="XM_046737963.1"/>
</dbReference>
<reference evidence="2" key="1">
    <citation type="submission" date="2025-08" db="UniProtKB">
        <authorList>
            <consortium name="RefSeq"/>
        </authorList>
    </citation>
    <scope>IDENTIFICATION</scope>
    <source>
        <tissue evidence="2">Thorax and Abdomen</tissue>
    </source>
</reference>
<keyword evidence="1" id="KW-1185">Reference proteome</keyword>
<dbReference type="PANTHER" id="PTHR48421:SF1">
    <property type="entry name" value="MYCBP-ASSOCIATED PROTEIN"/>
    <property type="match status" value="1"/>
</dbReference>
<dbReference type="Pfam" id="PF14646">
    <property type="entry name" value="MYCBPAP"/>
    <property type="match status" value="1"/>
</dbReference>
<evidence type="ECO:0000313" key="2">
    <source>
        <dbReference type="RefSeq" id="XP_046593919.1"/>
    </source>
</evidence>
<gene>
    <name evidence="2" type="primary">LOC124294099</name>
</gene>
<dbReference type="PANTHER" id="PTHR48421">
    <property type="entry name" value="MYCBP-ASSOCIATED PROTEIN"/>
    <property type="match status" value="1"/>
</dbReference>
<accession>A0ABM3G0Y3</accession>
<dbReference type="GeneID" id="124294099"/>
<protein>
    <submittedName>
        <fullName evidence="2">MYCBP-associated protein-like</fullName>
    </submittedName>
</protein>
<dbReference type="InterPro" id="IPR032707">
    <property type="entry name" value="MYCBPAP"/>
</dbReference>
<organism evidence="1 2">
    <name type="scientific">Neodiprion lecontei</name>
    <name type="common">Redheaded pine sawfly</name>
    <dbReference type="NCBI Taxonomy" id="441921"/>
    <lineage>
        <taxon>Eukaryota</taxon>
        <taxon>Metazoa</taxon>
        <taxon>Ecdysozoa</taxon>
        <taxon>Arthropoda</taxon>
        <taxon>Hexapoda</taxon>
        <taxon>Insecta</taxon>
        <taxon>Pterygota</taxon>
        <taxon>Neoptera</taxon>
        <taxon>Endopterygota</taxon>
        <taxon>Hymenoptera</taxon>
        <taxon>Tenthredinoidea</taxon>
        <taxon>Diprionidae</taxon>
        <taxon>Diprioninae</taxon>
        <taxon>Neodiprion</taxon>
    </lineage>
</organism>
<dbReference type="Gene3D" id="2.60.40.10">
    <property type="entry name" value="Immunoglobulins"/>
    <property type="match status" value="1"/>
</dbReference>
<evidence type="ECO:0000313" key="1">
    <source>
        <dbReference type="Proteomes" id="UP000829291"/>
    </source>
</evidence>
<name>A0ABM3G0Y3_NEOLC</name>
<dbReference type="InterPro" id="IPR013783">
    <property type="entry name" value="Ig-like_fold"/>
</dbReference>
<proteinExistence type="predicted"/>
<dbReference type="Proteomes" id="UP000829291">
    <property type="component" value="Chromosome 4"/>
</dbReference>
<sequence>MDHGRRVGRKDTSLTLKRPCNPSVVTVTDPPCTKDKPIVEDRRLKNWKTWLRRHRIQCEALRGRVSNPKADMVMNSCEKVRAKIEMRNLMEYAAAPVTPVPGKSTGSPGFWKVPPILSNHGNPCLPDVGPVLTKKELNSFPTLEHIEVPKCIREEKNLSNLEESVPGWKRSSYLSKRREELAGNIAILKPSRPETETDLVVRGRRFGCSEEEQEVPRLPVISVTDASIESEESEVKIMAEEAVVVTLEINGVRVTRDEETIHQRSEDLVWPLTFLSAVNQRSKKCLRLENKGTMVIAYEWRDAAWVSKILPSGSRSGASFFFNKNKALILPGQKTEIPVWFQKRRAGIFSESWRLDTEPKLHGANLIVRMWGCASSEDSGSGRSIDAYLDRCIRDTSVRETLDFVISNVSPSRPQEPAYQNCYLEAELFRAKNPSYFYHSSAITDLYKLWDTCLASNVATTWNLSLVELRSLLLRIDDPELRNERLKLFSDLCKECLKPDGFSTDKSVKYGVVYNVLCAFANRMEEESAIVKQSCILRQPDDLASINSTVEISPESSSSGMMGINGWRGSLKSTEIFLYGQVFYTRIYELLVESMEQICAAIDSVNNLNELEQ</sequence>